<dbReference type="PROSITE" id="PS51186">
    <property type="entry name" value="GNAT"/>
    <property type="match status" value="1"/>
</dbReference>
<gene>
    <name evidence="2" type="ORF">I7X39_20030</name>
</gene>
<dbReference type="Pfam" id="PF13508">
    <property type="entry name" value="Acetyltransf_7"/>
    <property type="match status" value="1"/>
</dbReference>
<dbReference type="GO" id="GO:0016747">
    <property type="term" value="F:acyltransferase activity, transferring groups other than amino-acyl groups"/>
    <property type="evidence" value="ECO:0007669"/>
    <property type="project" value="InterPro"/>
</dbReference>
<evidence type="ECO:0000313" key="2">
    <source>
        <dbReference type="EMBL" id="MBH9579189.1"/>
    </source>
</evidence>
<evidence type="ECO:0000259" key="1">
    <source>
        <dbReference type="PROSITE" id="PS51186"/>
    </source>
</evidence>
<comment type="caution">
    <text evidence="2">The sequence shown here is derived from an EMBL/GenBank/DDBJ whole genome shotgun (WGS) entry which is preliminary data.</text>
</comment>
<dbReference type="Gene3D" id="3.40.630.30">
    <property type="match status" value="1"/>
</dbReference>
<evidence type="ECO:0000313" key="3">
    <source>
        <dbReference type="Proteomes" id="UP000613266"/>
    </source>
</evidence>
<dbReference type="InterPro" id="IPR000182">
    <property type="entry name" value="GNAT_dom"/>
</dbReference>
<sequence>MTSTRPALSNLALQQVPYSAAWLDALIPMWRASFEAGVGVTDPHPLQEQRQFFLDAVLPQYEVQLALSAGQLVGFIAASAESVNQLYVRVDCQRLGVGSLLLDWAKAQSAGSLWLYTFQQNAVARAFYERHGFEVLEEGFEPTWGLKDLKYGWRRSTGPAAQACP</sequence>
<accession>A0A931J3Z9</accession>
<dbReference type="RefSeq" id="WP_198112956.1">
    <property type="nucleotide sequence ID" value="NZ_JAEDAK010000019.1"/>
</dbReference>
<dbReference type="EMBL" id="JAEDAK010000019">
    <property type="protein sequence ID" value="MBH9579189.1"/>
    <property type="molecule type" value="Genomic_DNA"/>
</dbReference>
<dbReference type="CDD" id="cd04301">
    <property type="entry name" value="NAT_SF"/>
    <property type="match status" value="1"/>
</dbReference>
<keyword evidence="3" id="KW-1185">Reference proteome</keyword>
<protein>
    <submittedName>
        <fullName evidence="2">GNAT family N-acetyltransferase</fullName>
    </submittedName>
</protein>
<dbReference type="AlphaFoldDB" id="A0A931J3Z9"/>
<dbReference type="InterPro" id="IPR016181">
    <property type="entry name" value="Acyl_CoA_acyltransferase"/>
</dbReference>
<reference evidence="2" key="1">
    <citation type="submission" date="2020-12" db="EMBL/GenBank/DDBJ databases">
        <title>The genome sequence of Inhella sp. 1Y17.</title>
        <authorList>
            <person name="Liu Y."/>
        </authorList>
    </citation>
    <scope>NUCLEOTIDE SEQUENCE</scope>
    <source>
        <strain evidence="2">1Y17</strain>
    </source>
</reference>
<dbReference type="Proteomes" id="UP000613266">
    <property type="component" value="Unassembled WGS sequence"/>
</dbReference>
<organism evidence="2 3">
    <name type="scientific">Inhella proteolytica</name>
    <dbReference type="NCBI Taxonomy" id="2795029"/>
    <lineage>
        <taxon>Bacteria</taxon>
        <taxon>Pseudomonadati</taxon>
        <taxon>Pseudomonadota</taxon>
        <taxon>Betaproteobacteria</taxon>
        <taxon>Burkholderiales</taxon>
        <taxon>Sphaerotilaceae</taxon>
        <taxon>Inhella</taxon>
    </lineage>
</organism>
<feature type="domain" description="N-acetyltransferase" evidence="1">
    <location>
        <begin position="13"/>
        <end position="156"/>
    </location>
</feature>
<name>A0A931J3Z9_9BURK</name>
<dbReference type="SUPFAM" id="SSF55729">
    <property type="entry name" value="Acyl-CoA N-acyltransferases (Nat)"/>
    <property type="match status" value="1"/>
</dbReference>
<proteinExistence type="predicted"/>